<dbReference type="AlphaFoldDB" id="A0A2L0X1R8"/>
<evidence type="ECO:0000313" key="2">
    <source>
        <dbReference type="EMBL" id="QBP12834.1"/>
    </source>
</evidence>
<dbReference type="PANTHER" id="PTHR11820">
    <property type="entry name" value="ACYLPYRUVASE"/>
    <property type="match status" value="1"/>
</dbReference>
<dbReference type="Gene3D" id="3.90.850.10">
    <property type="entry name" value="Fumarylacetoacetase-like, C-terminal domain"/>
    <property type="match status" value="1"/>
</dbReference>
<dbReference type="GO" id="GO:0018773">
    <property type="term" value="F:acetylpyruvate hydrolase activity"/>
    <property type="evidence" value="ECO:0007669"/>
    <property type="project" value="TreeGrafter"/>
</dbReference>
<name>A0A2L0X1R8_9BURK</name>
<organism evidence="2 3">
    <name type="scientific">Cupriavidus metallidurans</name>
    <dbReference type="NCBI Taxonomy" id="119219"/>
    <lineage>
        <taxon>Bacteria</taxon>
        <taxon>Pseudomonadati</taxon>
        <taxon>Pseudomonadota</taxon>
        <taxon>Betaproteobacteria</taxon>
        <taxon>Burkholderiales</taxon>
        <taxon>Burkholderiaceae</taxon>
        <taxon>Cupriavidus</taxon>
    </lineage>
</organism>
<dbReference type="Proteomes" id="UP000253772">
    <property type="component" value="Chromosome c2"/>
</dbReference>
<dbReference type="EMBL" id="CP037901">
    <property type="protein sequence ID" value="QBP12834.1"/>
    <property type="molecule type" value="Genomic_DNA"/>
</dbReference>
<dbReference type="OrthoDB" id="9805307at2"/>
<dbReference type="Pfam" id="PF01557">
    <property type="entry name" value="FAA_hydrolase"/>
    <property type="match status" value="1"/>
</dbReference>
<evidence type="ECO:0000259" key="1">
    <source>
        <dbReference type="Pfam" id="PF01557"/>
    </source>
</evidence>
<proteinExistence type="predicted"/>
<sequence length="231" mass="24539">MTEFVIQPAPQASVAVAGSQARFPIRRVFCVGRNYAAHAREMGKDPDREPPFFFTKPADAVVAAEGTVPYPPLTENLHHEIELVVAIGKGGTNVSPAQALDLVWGYAVGVDMTRRDLQDVAKKMSRPWDWSKAFDASGPCGPLHPASSIGHPSKGAIWLKVNGETRQEGDLTELIWPVADVIAYISEAVALEPGDLIFTGTPAGVGALNPGDVVSGGVEGIGEITFTIGKR</sequence>
<dbReference type="InterPro" id="IPR011234">
    <property type="entry name" value="Fumarylacetoacetase-like_C"/>
</dbReference>
<gene>
    <name evidence="2" type="ORF">DDF84_024510</name>
</gene>
<dbReference type="PANTHER" id="PTHR11820:SF90">
    <property type="entry name" value="FLUTATHIONE S-TRANSFERASE"/>
    <property type="match status" value="1"/>
</dbReference>
<keyword evidence="2" id="KW-0378">Hydrolase</keyword>
<reference evidence="2 3" key="1">
    <citation type="submission" date="2019-03" db="EMBL/GenBank/DDBJ databases">
        <title>Comparative insights into the high quality Complete genome sequence of highly metal resistant Cupriavidus metallidurans strain BS1 isolated from a gold-copper mine.</title>
        <authorList>
            <person name="Mazhar H.S."/>
            <person name="Rensing C."/>
        </authorList>
    </citation>
    <scope>NUCLEOTIDE SEQUENCE [LARGE SCALE GENOMIC DNA]</scope>
    <source>
        <strain evidence="2 3">BS1</strain>
    </source>
</reference>
<feature type="domain" description="Fumarylacetoacetase-like C-terminal" evidence="1">
    <location>
        <begin position="28"/>
        <end position="228"/>
    </location>
</feature>
<accession>A0A2L0X1R8</accession>
<protein>
    <submittedName>
        <fullName evidence="2">FAA hydrolase family protein</fullName>
    </submittedName>
</protein>
<dbReference type="InterPro" id="IPR036663">
    <property type="entry name" value="Fumarylacetoacetase_C_sf"/>
</dbReference>
<dbReference type="RefSeq" id="WP_008645799.1">
    <property type="nucleotide sequence ID" value="NZ_CP026544.1"/>
</dbReference>
<evidence type="ECO:0000313" key="3">
    <source>
        <dbReference type="Proteomes" id="UP000253772"/>
    </source>
</evidence>
<dbReference type="SUPFAM" id="SSF56529">
    <property type="entry name" value="FAH"/>
    <property type="match status" value="1"/>
</dbReference>